<accession>A0ABD1QTW3</accession>
<dbReference type="Proteomes" id="UP001604277">
    <property type="component" value="Unassembled WGS sequence"/>
</dbReference>
<reference evidence="2" key="1">
    <citation type="submission" date="2024-07" db="EMBL/GenBank/DDBJ databases">
        <title>Two chromosome-level genome assemblies of Korean endemic species Abeliophyllum distichum and Forsythia ovata (Oleaceae).</title>
        <authorList>
            <person name="Jang H."/>
        </authorList>
    </citation>
    <scope>NUCLEOTIDE SEQUENCE [LARGE SCALE GENOMIC DNA]</scope>
</reference>
<comment type="caution">
    <text evidence="1">The sequence shown here is derived from an EMBL/GenBank/DDBJ whole genome shotgun (WGS) entry which is preliminary data.</text>
</comment>
<gene>
    <name evidence="1" type="ORF">Fot_48211</name>
</gene>
<sequence>MIIDDIVAGKIPESHQTDNRIESSKKMKYTSPVVECSDVGRNLSISKSSSELLDDDLVFTEEDLRNMDESVEKHAVGSHKVTSQVTITQSQSLIFSFEFVFSIFSH</sequence>
<dbReference type="AlphaFoldDB" id="A0ABD1QTW3"/>
<evidence type="ECO:0000313" key="2">
    <source>
        <dbReference type="Proteomes" id="UP001604277"/>
    </source>
</evidence>
<dbReference type="EMBL" id="JBFOLJ010000014">
    <property type="protein sequence ID" value="KAL2479197.1"/>
    <property type="molecule type" value="Genomic_DNA"/>
</dbReference>
<keyword evidence="2" id="KW-1185">Reference proteome</keyword>
<evidence type="ECO:0000313" key="1">
    <source>
        <dbReference type="EMBL" id="KAL2479197.1"/>
    </source>
</evidence>
<proteinExistence type="predicted"/>
<name>A0ABD1QTW3_9LAMI</name>
<protein>
    <submittedName>
        <fullName evidence="1">Uncharacterized protein</fullName>
    </submittedName>
</protein>
<organism evidence="1 2">
    <name type="scientific">Forsythia ovata</name>
    <dbReference type="NCBI Taxonomy" id="205694"/>
    <lineage>
        <taxon>Eukaryota</taxon>
        <taxon>Viridiplantae</taxon>
        <taxon>Streptophyta</taxon>
        <taxon>Embryophyta</taxon>
        <taxon>Tracheophyta</taxon>
        <taxon>Spermatophyta</taxon>
        <taxon>Magnoliopsida</taxon>
        <taxon>eudicotyledons</taxon>
        <taxon>Gunneridae</taxon>
        <taxon>Pentapetalae</taxon>
        <taxon>asterids</taxon>
        <taxon>lamiids</taxon>
        <taxon>Lamiales</taxon>
        <taxon>Oleaceae</taxon>
        <taxon>Forsythieae</taxon>
        <taxon>Forsythia</taxon>
    </lineage>
</organism>